<dbReference type="RefSeq" id="WP_027561144.1">
    <property type="nucleotide sequence ID" value="NZ_AXAD01000006.1"/>
</dbReference>
<dbReference type="EMBL" id="CP030050">
    <property type="protein sequence ID" value="QOZ66113.1"/>
    <property type="molecule type" value="Genomic_DNA"/>
</dbReference>
<protein>
    <submittedName>
        <fullName evidence="2">Uncharacterized protein</fullName>
    </submittedName>
</protein>
<feature type="signal peptide" evidence="1">
    <location>
        <begin position="1"/>
        <end position="24"/>
    </location>
</feature>
<keyword evidence="1" id="KW-0732">Signal</keyword>
<dbReference type="Proteomes" id="UP000594015">
    <property type="component" value="Chromosome"/>
</dbReference>
<organism evidence="2 3">
    <name type="scientific">Bradyrhizobium arachidis</name>
    <dbReference type="NCBI Taxonomy" id="858423"/>
    <lineage>
        <taxon>Bacteria</taxon>
        <taxon>Pseudomonadati</taxon>
        <taxon>Pseudomonadota</taxon>
        <taxon>Alphaproteobacteria</taxon>
        <taxon>Hyphomicrobiales</taxon>
        <taxon>Nitrobacteraceae</taxon>
        <taxon>Bradyrhizobium</taxon>
    </lineage>
</organism>
<feature type="chain" id="PRO_5042073520" evidence="1">
    <location>
        <begin position="25"/>
        <end position="85"/>
    </location>
</feature>
<evidence type="ECO:0000313" key="2">
    <source>
        <dbReference type="EMBL" id="QOZ66113.1"/>
    </source>
</evidence>
<reference evidence="2 3" key="1">
    <citation type="submission" date="2018-06" db="EMBL/GenBank/DDBJ databases">
        <title>Comparative genomics of Bradyrhizobium nodulating Arachidis hypogaea.</title>
        <authorList>
            <person name="Li Y."/>
        </authorList>
    </citation>
    <scope>NUCLEOTIDE SEQUENCE [LARGE SCALE GENOMIC DNA]</scope>
    <source>
        <strain evidence="2 3">CCBAU 051107</strain>
    </source>
</reference>
<name>A0AAE7TEV7_9BRAD</name>
<dbReference type="AlphaFoldDB" id="A0AAE7TEV7"/>
<accession>A0AAE7TEV7</accession>
<gene>
    <name evidence="2" type="ORF">WN72_06620</name>
</gene>
<evidence type="ECO:0000256" key="1">
    <source>
        <dbReference type="SAM" id="SignalP"/>
    </source>
</evidence>
<evidence type="ECO:0000313" key="3">
    <source>
        <dbReference type="Proteomes" id="UP000594015"/>
    </source>
</evidence>
<proteinExistence type="predicted"/>
<dbReference type="KEGG" id="barh:WN72_06620"/>
<sequence>MNRHLFYAITLIGTGMFLASSAEAVTAARCEDRGANCIGSCAIYTGGAGDFRGRQNVCMRACDQQTTRCLIRAHADDERWSRWRQ</sequence>